<name>A0ABT0NPA1_9ACTN</name>
<proteinExistence type="inferred from homology"/>
<dbReference type="Gene3D" id="1.10.630.10">
    <property type="entry name" value="Cytochrome P450"/>
    <property type="match status" value="1"/>
</dbReference>
<dbReference type="PANTHER" id="PTHR46696">
    <property type="entry name" value="P450, PUTATIVE (EUROFUNG)-RELATED"/>
    <property type="match status" value="1"/>
</dbReference>
<comment type="caution">
    <text evidence="2">The sequence shown here is derived from an EMBL/GenBank/DDBJ whole genome shotgun (WGS) entry which is preliminary data.</text>
</comment>
<evidence type="ECO:0000313" key="2">
    <source>
        <dbReference type="EMBL" id="MCL3992623.1"/>
    </source>
</evidence>
<organism evidence="2 3">
    <name type="scientific">Streptomyces lavenduligriseus</name>
    <dbReference type="NCBI Taxonomy" id="67315"/>
    <lineage>
        <taxon>Bacteria</taxon>
        <taxon>Bacillati</taxon>
        <taxon>Actinomycetota</taxon>
        <taxon>Actinomycetes</taxon>
        <taxon>Kitasatosporales</taxon>
        <taxon>Streptomycetaceae</taxon>
        <taxon>Streptomyces</taxon>
    </lineage>
</organism>
<protein>
    <submittedName>
        <fullName evidence="2">Cytochrome P450</fullName>
    </submittedName>
</protein>
<sequence length="404" mass="46297">MPHIDDIDITDPRFYAAQDPHPVFERLRREKPIFFHEEEGSQGYWVMLKHDDQSRVHRNPGTFTTEYGVTFDTFRGDRRDPAAGKMLEFSVPGHHKVLRREFNKHYNRRAMSRMEDQVRTFARRTIDAALAQGEEFDFAAEIADRVTSAVVFGLLGFPERDWPELFDLSRRSQEETNANTCPVTGHFDTSANAANHELLKYLMRLLASDECSGHLKMLASLRFDDKPLTDEETILNCLNIMQGGNSTTRHAASGGILALIQNPDQAELLREDRSLLPGMVEETVRWTTPAIHFIRKATRDVEVRGQKIRKGDAVTVWTISANRDEDVFEAPYRFDIRRSPNKHLGFIAGPHICLGIHLARLEMRILFDEFLNKTREVELREEVKRVPSNFIAGIESLRVGVKAA</sequence>
<keyword evidence="3" id="KW-1185">Reference proteome</keyword>
<dbReference type="Pfam" id="PF00067">
    <property type="entry name" value="p450"/>
    <property type="match status" value="1"/>
</dbReference>
<dbReference type="InterPro" id="IPR001128">
    <property type="entry name" value="Cyt_P450"/>
</dbReference>
<dbReference type="InterPro" id="IPR036396">
    <property type="entry name" value="Cyt_P450_sf"/>
</dbReference>
<dbReference type="InterPro" id="IPR002397">
    <property type="entry name" value="Cyt_P450_B"/>
</dbReference>
<dbReference type="PANTHER" id="PTHR46696:SF4">
    <property type="entry name" value="BIOTIN BIOSYNTHESIS CYTOCHROME P450"/>
    <property type="match status" value="1"/>
</dbReference>
<gene>
    <name evidence="2" type="ORF">M4438_03600</name>
</gene>
<dbReference type="Proteomes" id="UP001202052">
    <property type="component" value="Unassembled WGS sequence"/>
</dbReference>
<dbReference type="PRINTS" id="PR00359">
    <property type="entry name" value="BP450"/>
</dbReference>
<reference evidence="2 3" key="1">
    <citation type="submission" date="2022-05" db="EMBL/GenBank/DDBJ databases">
        <title>Genome Resource of Streptomyces lavenduligriseus GA1-1, a Strain with Broad-Spectrum Antifungal Activity against Phytopathogenic Fungi.</title>
        <authorList>
            <person name="Qi D."/>
        </authorList>
    </citation>
    <scope>NUCLEOTIDE SEQUENCE [LARGE SCALE GENOMIC DNA]</scope>
    <source>
        <strain evidence="2 3">GA1-1</strain>
    </source>
</reference>
<accession>A0ABT0NPA1</accession>
<dbReference type="SUPFAM" id="SSF48264">
    <property type="entry name" value="Cytochrome P450"/>
    <property type="match status" value="1"/>
</dbReference>
<dbReference type="EMBL" id="JAMCCK010000006">
    <property type="protein sequence ID" value="MCL3992623.1"/>
    <property type="molecule type" value="Genomic_DNA"/>
</dbReference>
<evidence type="ECO:0000313" key="3">
    <source>
        <dbReference type="Proteomes" id="UP001202052"/>
    </source>
</evidence>
<dbReference type="RefSeq" id="WP_249457146.1">
    <property type="nucleotide sequence ID" value="NZ_JAMCCK010000006.1"/>
</dbReference>
<evidence type="ECO:0000256" key="1">
    <source>
        <dbReference type="ARBA" id="ARBA00010617"/>
    </source>
</evidence>
<comment type="similarity">
    <text evidence="1">Belongs to the cytochrome P450 family.</text>
</comment>